<name>A0AAI8QDC9_9BRAD</name>
<accession>A0AAI8QDC9</accession>
<evidence type="ECO:0000313" key="2">
    <source>
        <dbReference type="EMBL" id="BAL77321.1"/>
    </source>
</evidence>
<dbReference type="KEGG" id="brs:S23_41260"/>
<organism evidence="2 3">
    <name type="scientific">Bradyrhizobium cosmicum</name>
    <dbReference type="NCBI Taxonomy" id="1404864"/>
    <lineage>
        <taxon>Bacteria</taxon>
        <taxon>Pseudomonadati</taxon>
        <taxon>Pseudomonadota</taxon>
        <taxon>Alphaproteobacteria</taxon>
        <taxon>Hyphomicrobiales</taxon>
        <taxon>Nitrobacteraceae</taxon>
        <taxon>Bradyrhizobium</taxon>
    </lineage>
</organism>
<proteinExistence type="predicted"/>
<sequence>MFLGRISAVDLLVIEFLGLALVAMCVVVVALPCARKPTQRIRYE</sequence>
<dbReference type="EMBL" id="AP012279">
    <property type="protein sequence ID" value="BAL77321.1"/>
    <property type="molecule type" value="Genomic_DNA"/>
</dbReference>
<keyword evidence="1" id="KW-0472">Membrane</keyword>
<keyword evidence="1" id="KW-1133">Transmembrane helix</keyword>
<dbReference type="Proteomes" id="UP000007886">
    <property type="component" value="Chromosome"/>
</dbReference>
<feature type="transmembrane region" description="Helical" evidence="1">
    <location>
        <begin position="12"/>
        <end position="34"/>
    </location>
</feature>
<evidence type="ECO:0000313" key="3">
    <source>
        <dbReference type="Proteomes" id="UP000007886"/>
    </source>
</evidence>
<dbReference type="AlphaFoldDB" id="A0AAI8QDC9"/>
<keyword evidence="3" id="KW-1185">Reference proteome</keyword>
<reference evidence="2 3" key="1">
    <citation type="journal article" date="2012" name="Microbes Environ.">
        <title>Complete genome sequence of Bradyrhizobium sp. S23321: insights into symbiosis evolution in soil oligotrophs.</title>
        <authorList>
            <person name="Okubo T."/>
            <person name="Tsukui T."/>
            <person name="Maita H."/>
            <person name="Okamoto S."/>
            <person name="Oshima K."/>
            <person name="Fujisawa T."/>
            <person name="Saito A."/>
            <person name="Futamata H."/>
            <person name="Hattori R."/>
            <person name="Shimomura Y."/>
            <person name="Haruta S."/>
            <person name="Morimoto S."/>
            <person name="Wang Y."/>
            <person name="Sakai Y."/>
            <person name="Hattori M."/>
            <person name="Aizawa S."/>
            <person name="Nagashima K.V.P."/>
            <person name="Masuda S."/>
            <person name="Hattori T."/>
            <person name="Yamashita A."/>
            <person name="Bao Z."/>
            <person name="Hayatsu M."/>
            <person name="Kajiya-Kanegae H."/>
            <person name="Yoshinaga I."/>
            <person name="Sakamoto K."/>
            <person name="Toyota K."/>
            <person name="Nakao M."/>
            <person name="Kohara M."/>
            <person name="Anda M."/>
            <person name="Niwa R."/>
            <person name="Jung-Hwan P."/>
            <person name="Sameshima-Saito R."/>
            <person name="Tokuda S."/>
            <person name="Yamamoto S."/>
            <person name="Yamamoto S."/>
            <person name="Yokoyama T."/>
            <person name="Akutsu T."/>
            <person name="Nakamura Y."/>
            <person name="Nakahira-Yanaka Y."/>
            <person name="Takada Hoshino Y."/>
            <person name="Hirakawa H."/>
            <person name="Mitsui H."/>
            <person name="Terasawa K."/>
            <person name="Itakura M."/>
            <person name="Sato S."/>
            <person name="Ikeda-Ohtsubo W."/>
            <person name="Sakakura N."/>
            <person name="Kaminuma E."/>
            <person name="Minamisawa K."/>
        </authorList>
    </citation>
    <scope>NUCLEOTIDE SEQUENCE [LARGE SCALE GENOMIC DNA]</scope>
    <source>
        <strain evidence="2 3">S23321</strain>
    </source>
</reference>
<evidence type="ECO:0000256" key="1">
    <source>
        <dbReference type="SAM" id="Phobius"/>
    </source>
</evidence>
<keyword evidence="1" id="KW-0812">Transmembrane</keyword>
<protein>
    <submittedName>
        <fullName evidence="2">Uncharacterized protein</fullName>
    </submittedName>
</protein>
<gene>
    <name evidence="2" type="ORF">S23_41260</name>
</gene>